<dbReference type="AlphaFoldDB" id="A0A061E8W0"/>
<proteinExistence type="predicted"/>
<evidence type="ECO:0000313" key="2">
    <source>
        <dbReference type="Proteomes" id="UP000026915"/>
    </source>
</evidence>
<dbReference type="Gramene" id="EOY00797">
    <property type="protein sequence ID" value="EOY00797"/>
    <property type="gene ID" value="TCM_010721"/>
</dbReference>
<dbReference type="Gene3D" id="4.10.91.20">
    <property type="match status" value="1"/>
</dbReference>
<keyword evidence="2" id="KW-1185">Reference proteome</keyword>
<reference evidence="1 2" key="1">
    <citation type="journal article" date="2013" name="Genome Biol.">
        <title>The genome sequence of the most widely cultivated cacao type and its use to identify candidate genes regulating pod color.</title>
        <authorList>
            <person name="Motamayor J.C."/>
            <person name="Mockaitis K."/>
            <person name="Schmutz J."/>
            <person name="Haiminen N."/>
            <person name="Iii D.L."/>
            <person name="Cornejo O."/>
            <person name="Findley S.D."/>
            <person name="Zheng P."/>
            <person name="Utro F."/>
            <person name="Royaert S."/>
            <person name="Saski C."/>
            <person name="Jenkins J."/>
            <person name="Podicheti R."/>
            <person name="Zhao M."/>
            <person name="Scheffler B.E."/>
            <person name="Stack J.C."/>
            <person name="Feltus F.A."/>
            <person name="Mustiga G.M."/>
            <person name="Amores F."/>
            <person name="Phillips W."/>
            <person name="Marelli J.P."/>
            <person name="May G.D."/>
            <person name="Shapiro H."/>
            <person name="Ma J."/>
            <person name="Bustamante C.D."/>
            <person name="Schnell R.J."/>
            <person name="Main D."/>
            <person name="Gilbert D."/>
            <person name="Parida L."/>
            <person name="Kuhn D.N."/>
        </authorList>
    </citation>
    <scope>NUCLEOTIDE SEQUENCE [LARGE SCALE GENOMIC DNA]</scope>
    <source>
        <strain evidence="2">cv. Matina 1-6</strain>
    </source>
</reference>
<dbReference type="STRING" id="3641.A0A061E8W0"/>
<dbReference type="HOGENOM" id="CLU_1565678_0_0_1"/>
<gene>
    <name evidence="1" type="ORF">TCM_010721</name>
</gene>
<accession>A0A061E8W0</accession>
<evidence type="ECO:0000313" key="1">
    <source>
        <dbReference type="EMBL" id="EOY00797.1"/>
    </source>
</evidence>
<protein>
    <submittedName>
        <fullName evidence="1">Uncharacterized protein</fullName>
    </submittedName>
</protein>
<organism evidence="1 2">
    <name type="scientific">Theobroma cacao</name>
    <name type="common">Cacao</name>
    <name type="synonym">Cocoa</name>
    <dbReference type="NCBI Taxonomy" id="3641"/>
    <lineage>
        <taxon>Eukaryota</taxon>
        <taxon>Viridiplantae</taxon>
        <taxon>Streptophyta</taxon>
        <taxon>Embryophyta</taxon>
        <taxon>Tracheophyta</taxon>
        <taxon>Spermatophyta</taxon>
        <taxon>Magnoliopsida</taxon>
        <taxon>eudicotyledons</taxon>
        <taxon>Gunneridae</taxon>
        <taxon>Pentapetalae</taxon>
        <taxon>rosids</taxon>
        <taxon>malvids</taxon>
        <taxon>Malvales</taxon>
        <taxon>Malvaceae</taxon>
        <taxon>Byttnerioideae</taxon>
        <taxon>Theobroma</taxon>
    </lineage>
</organism>
<name>A0A061E8W0_THECC</name>
<dbReference type="InParanoid" id="A0A061E8W0"/>
<sequence>MCVSLSPNRLLRFPFCCRDQRLFAALLRASLTFPESSLLVPRPKVVCCPSPCVAHFPQIEPSCAETRGCLLPFFVRRSLSPNLFCCEVLNADEIRQIQGCLSTQAFLWFVFRPPSAFNSPFWTTISGAPVYNNNSSLTVGPRGVHIILGVPRSRSFMVVVSQMMEFVIMNY</sequence>
<dbReference type="Proteomes" id="UP000026915">
    <property type="component" value="Chromosome 2"/>
</dbReference>
<dbReference type="EMBL" id="CM001880">
    <property type="protein sequence ID" value="EOY00797.1"/>
    <property type="molecule type" value="Genomic_DNA"/>
</dbReference>